<organism evidence="2 3">
    <name type="scientific">Lunasporangiospora selenospora</name>
    <dbReference type="NCBI Taxonomy" id="979761"/>
    <lineage>
        <taxon>Eukaryota</taxon>
        <taxon>Fungi</taxon>
        <taxon>Fungi incertae sedis</taxon>
        <taxon>Mucoromycota</taxon>
        <taxon>Mortierellomycotina</taxon>
        <taxon>Mortierellomycetes</taxon>
        <taxon>Mortierellales</taxon>
        <taxon>Mortierellaceae</taxon>
        <taxon>Lunasporangiospora</taxon>
    </lineage>
</organism>
<feature type="compositionally biased region" description="Polar residues" evidence="1">
    <location>
        <begin position="56"/>
        <end position="74"/>
    </location>
</feature>
<protein>
    <submittedName>
        <fullName evidence="2">Uncharacterized protein</fullName>
    </submittedName>
</protein>
<reference evidence="2" key="1">
    <citation type="journal article" date="2020" name="Fungal Divers.">
        <title>Resolving the Mortierellaceae phylogeny through synthesis of multi-gene phylogenetics and phylogenomics.</title>
        <authorList>
            <person name="Vandepol N."/>
            <person name="Liber J."/>
            <person name="Desiro A."/>
            <person name="Na H."/>
            <person name="Kennedy M."/>
            <person name="Barry K."/>
            <person name="Grigoriev I.V."/>
            <person name="Miller A.N."/>
            <person name="O'Donnell K."/>
            <person name="Stajich J.E."/>
            <person name="Bonito G."/>
        </authorList>
    </citation>
    <scope>NUCLEOTIDE SEQUENCE</scope>
    <source>
        <strain evidence="2">KOD1015</strain>
    </source>
</reference>
<dbReference type="Proteomes" id="UP000780801">
    <property type="component" value="Unassembled WGS sequence"/>
</dbReference>
<name>A0A9P6FVJ5_9FUNG</name>
<dbReference type="AlphaFoldDB" id="A0A9P6FVJ5"/>
<evidence type="ECO:0000313" key="3">
    <source>
        <dbReference type="Proteomes" id="UP000780801"/>
    </source>
</evidence>
<proteinExistence type="predicted"/>
<gene>
    <name evidence="2" type="ORF">BGW38_000287</name>
</gene>
<accession>A0A9P6FVJ5</accession>
<sequence length="219" mass="23439">MMYSSSDTTITADMDQLAISSRRTGINNPQTFSSSVHDPLLADLVHSATPGHHSRNPQLQHPGTGLASSSTDENSFGLGITNAPPGTSTPRDAWEGQGEFPLRLEKVSHSAVPVLGGVQLIFTGANFRDGVQAVFECPQLGSAVRPKIITPTVLRDTRMVANAPNLLDWWALLHKEPSHNRGSLTLSVTLTCAGVRNNEDQGTVFTLVATEGMLALVQF</sequence>
<dbReference type="OrthoDB" id="2442557at2759"/>
<evidence type="ECO:0000313" key="2">
    <source>
        <dbReference type="EMBL" id="KAF9582373.1"/>
    </source>
</evidence>
<dbReference type="EMBL" id="JAABOA010001075">
    <property type="protein sequence ID" value="KAF9582373.1"/>
    <property type="molecule type" value="Genomic_DNA"/>
</dbReference>
<feature type="region of interest" description="Disordered" evidence="1">
    <location>
        <begin position="47"/>
        <end position="93"/>
    </location>
</feature>
<comment type="caution">
    <text evidence="2">The sequence shown here is derived from an EMBL/GenBank/DDBJ whole genome shotgun (WGS) entry which is preliminary data.</text>
</comment>
<keyword evidence="3" id="KW-1185">Reference proteome</keyword>
<evidence type="ECO:0000256" key="1">
    <source>
        <dbReference type="SAM" id="MobiDB-lite"/>
    </source>
</evidence>